<sequence length="315" mass="35618">MLGKTAAGLFWMFRYLERAESTARLLDAGFRIALTRAGSSRSEWESVLTTVGQLESYRERHGEAKSSNVIEFLLSDRENPSSIISMVKSARDNARAVRIALTREVWEATNESWMTLDKLLSGKIPEADLPDTLTTIRQQNALVRGATTGTMLRNDGFNFVRLGTFIERADNTARILDVKYYLLLPSISQVGSTLDVKQWETILRSVSALRSYQWLHGATVNPRDIAQFMILHDQMPRSLAFCYNKICDNLGYLAKDYDNKTEACEMADRIHLDYLRRSMDAIFDDGLHEFIGGFLGANGRLGMQIAKDYSFEVTA</sequence>
<organism evidence="2 3">
    <name type="scientific">Alteriqipengyuania lutimaris</name>
    <dbReference type="NCBI Taxonomy" id="1538146"/>
    <lineage>
        <taxon>Bacteria</taxon>
        <taxon>Pseudomonadati</taxon>
        <taxon>Pseudomonadota</taxon>
        <taxon>Alphaproteobacteria</taxon>
        <taxon>Sphingomonadales</taxon>
        <taxon>Erythrobacteraceae</taxon>
        <taxon>Alteriqipengyuania</taxon>
    </lineage>
</organism>
<keyword evidence="3" id="KW-1185">Reference proteome</keyword>
<evidence type="ECO:0000313" key="3">
    <source>
        <dbReference type="Proteomes" id="UP000254101"/>
    </source>
</evidence>
<dbReference type="Pfam" id="PF04168">
    <property type="entry name" value="Alpha-E"/>
    <property type="match status" value="1"/>
</dbReference>
<name>A0A395LKP8_9SPHN</name>
<comment type="caution">
    <text evidence="2">The sequence shown here is derived from an EMBL/GenBank/DDBJ whole genome shotgun (WGS) entry which is preliminary data.</text>
</comment>
<dbReference type="InterPro" id="IPR051680">
    <property type="entry name" value="ATP-dep_Glu-Cys_Ligase-2"/>
</dbReference>
<dbReference type="OrthoDB" id="9803532at2"/>
<evidence type="ECO:0000259" key="1">
    <source>
        <dbReference type="Pfam" id="PF04168"/>
    </source>
</evidence>
<dbReference type="PANTHER" id="PTHR34595:SF7">
    <property type="entry name" value="SLL1039 PROTEIN"/>
    <property type="match status" value="1"/>
</dbReference>
<evidence type="ECO:0000313" key="2">
    <source>
        <dbReference type="EMBL" id="RDS77285.1"/>
    </source>
</evidence>
<dbReference type="RefSeq" id="WP_115491505.1">
    <property type="nucleotide sequence ID" value="NZ_JACHWW010000001.1"/>
</dbReference>
<feature type="domain" description="DUF403" evidence="1">
    <location>
        <begin position="1"/>
        <end position="309"/>
    </location>
</feature>
<protein>
    <submittedName>
        <fullName evidence="2">Alpha-E domain-containing protein</fullName>
    </submittedName>
</protein>
<dbReference type="EMBL" id="QRBB01000001">
    <property type="protein sequence ID" value="RDS77285.1"/>
    <property type="molecule type" value="Genomic_DNA"/>
</dbReference>
<dbReference type="Proteomes" id="UP000254101">
    <property type="component" value="Unassembled WGS sequence"/>
</dbReference>
<proteinExistence type="predicted"/>
<dbReference type="PANTHER" id="PTHR34595">
    <property type="entry name" value="BLR5612 PROTEIN"/>
    <property type="match status" value="1"/>
</dbReference>
<dbReference type="InterPro" id="IPR007296">
    <property type="entry name" value="DUF403"/>
</dbReference>
<dbReference type="AlphaFoldDB" id="A0A395LKP8"/>
<reference evidence="2 3" key="1">
    <citation type="submission" date="2018-07" db="EMBL/GenBank/DDBJ databases">
        <title>Erythrobacter nanhaiensis sp. nov., a novel member of the genus Erythrobacter isolated from the South China Sea.</title>
        <authorList>
            <person name="Chen X."/>
            <person name="Liu J."/>
        </authorList>
    </citation>
    <scope>NUCLEOTIDE SEQUENCE [LARGE SCALE GENOMIC DNA]</scope>
    <source>
        <strain evidence="2 3">S-5</strain>
    </source>
</reference>
<accession>A0A395LKP8</accession>
<gene>
    <name evidence="2" type="ORF">DL238_06425</name>
</gene>